<dbReference type="Gene3D" id="3.80.10.10">
    <property type="entry name" value="Ribonuclease Inhibitor"/>
    <property type="match status" value="3"/>
</dbReference>
<dbReference type="InterPro" id="IPR017853">
    <property type="entry name" value="GH"/>
</dbReference>
<evidence type="ECO:0000259" key="16">
    <source>
        <dbReference type="PROSITE" id="PS51910"/>
    </source>
</evidence>
<dbReference type="Pfam" id="PF00560">
    <property type="entry name" value="LRR_1"/>
    <property type="match status" value="5"/>
</dbReference>
<keyword evidence="11 14" id="KW-0472">Membrane</keyword>
<dbReference type="GO" id="GO:0008061">
    <property type="term" value="F:chitin binding"/>
    <property type="evidence" value="ECO:0007669"/>
    <property type="project" value="InterPro"/>
</dbReference>
<keyword evidence="8" id="KW-0677">Repeat</keyword>
<protein>
    <recommendedName>
        <fullName evidence="16">GH18 domain-containing protein</fullName>
    </recommendedName>
</protein>
<keyword evidence="10 14" id="KW-1133">Transmembrane helix</keyword>
<dbReference type="GO" id="GO:0005975">
    <property type="term" value="P:carbohydrate metabolic process"/>
    <property type="evidence" value="ECO:0007669"/>
    <property type="project" value="InterPro"/>
</dbReference>
<evidence type="ECO:0000256" key="5">
    <source>
        <dbReference type="ARBA" id="ARBA00022614"/>
    </source>
</evidence>
<evidence type="ECO:0000256" key="15">
    <source>
        <dbReference type="SAM" id="SignalP"/>
    </source>
</evidence>
<keyword evidence="6 14" id="KW-0812">Transmembrane</keyword>
<evidence type="ECO:0000256" key="7">
    <source>
        <dbReference type="ARBA" id="ARBA00022729"/>
    </source>
</evidence>
<evidence type="ECO:0000256" key="3">
    <source>
        <dbReference type="ARBA" id="ARBA00009592"/>
    </source>
</evidence>
<evidence type="ECO:0000313" key="18">
    <source>
        <dbReference type="Proteomes" id="UP001141552"/>
    </source>
</evidence>
<dbReference type="InterPro" id="IPR003591">
    <property type="entry name" value="Leu-rich_rpt_typical-subtyp"/>
</dbReference>
<dbReference type="PROSITE" id="PS51910">
    <property type="entry name" value="GH18_2"/>
    <property type="match status" value="1"/>
</dbReference>
<dbReference type="InterPro" id="IPR011583">
    <property type="entry name" value="Chitinase_II/V-like_cat"/>
</dbReference>
<evidence type="ECO:0000313" key="17">
    <source>
        <dbReference type="EMBL" id="KAJ4845009.1"/>
    </source>
</evidence>
<evidence type="ECO:0000256" key="1">
    <source>
        <dbReference type="ARBA" id="ARBA00004236"/>
    </source>
</evidence>
<dbReference type="InterPro" id="IPR001223">
    <property type="entry name" value="Glyco_hydro18_cat"/>
</dbReference>
<dbReference type="GO" id="GO:0005886">
    <property type="term" value="C:plasma membrane"/>
    <property type="evidence" value="ECO:0007669"/>
    <property type="project" value="UniProtKB-SubCell"/>
</dbReference>
<feature type="domain" description="GH18" evidence="16">
    <location>
        <begin position="24"/>
        <end position="368"/>
    </location>
</feature>
<reference evidence="17" key="2">
    <citation type="journal article" date="2023" name="Plants (Basel)">
        <title>Annotation of the Turnera subulata (Passifloraceae) Draft Genome Reveals the S-Locus Evolved after the Divergence of Turneroideae from Passifloroideae in a Stepwise Manner.</title>
        <authorList>
            <person name="Henning P.M."/>
            <person name="Roalson E.H."/>
            <person name="Mir W."/>
            <person name="McCubbin A.G."/>
            <person name="Shore J.S."/>
        </authorList>
    </citation>
    <scope>NUCLEOTIDE SEQUENCE</scope>
    <source>
        <strain evidence="17">F60SS</strain>
    </source>
</reference>
<dbReference type="SUPFAM" id="SSF51445">
    <property type="entry name" value="(Trans)glycosidases"/>
    <property type="match status" value="1"/>
</dbReference>
<evidence type="ECO:0000256" key="14">
    <source>
        <dbReference type="SAM" id="Phobius"/>
    </source>
</evidence>
<keyword evidence="4" id="KW-1003">Cell membrane</keyword>
<dbReference type="InterPro" id="IPR051502">
    <property type="entry name" value="RLP_Defense_Trigger"/>
</dbReference>
<dbReference type="EMBL" id="JAKUCV010001803">
    <property type="protein sequence ID" value="KAJ4845009.1"/>
    <property type="molecule type" value="Genomic_DNA"/>
</dbReference>
<evidence type="ECO:0000256" key="12">
    <source>
        <dbReference type="ARBA" id="ARBA00023180"/>
    </source>
</evidence>
<dbReference type="Proteomes" id="UP001141552">
    <property type="component" value="Unassembled WGS sequence"/>
</dbReference>
<dbReference type="InterPro" id="IPR029070">
    <property type="entry name" value="Chitinase_insertion_sf"/>
</dbReference>
<dbReference type="InterPro" id="IPR001611">
    <property type="entry name" value="Leu-rich_rpt"/>
</dbReference>
<dbReference type="Pfam" id="PF00704">
    <property type="entry name" value="Glyco_hydro_18"/>
    <property type="match status" value="1"/>
</dbReference>
<accession>A0A9Q0JKI8</accession>
<evidence type="ECO:0000256" key="9">
    <source>
        <dbReference type="ARBA" id="ARBA00022801"/>
    </source>
</evidence>
<feature type="chain" id="PRO_5040432757" description="GH18 domain-containing protein" evidence="15">
    <location>
        <begin position="22"/>
        <end position="1128"/>
    </location>
</feature>
<dbReference type="FunFam" id="3.80.10.10:FF:000213">
    <property type="entry name" value="Tyrosine-sulfated glycopeptide receptor 1"/>
    <property type="match status" value="1"/>
</dbReference>
<feature type="signal peptide" evidence="15">
    <location>
        <begin position="1"/>
        <end position="21"/>
    </location>
</feature>
<comment type="caution">
    <text evidence="17">The sequence shown here is derived from an EMBL/GenBank/DDBJ whole genome shotgun (WGS) entry which is preliminary data.</text>
</comment>
<dbReference type="SMART" id="SM00636">
    <property type="entry name" value="Glyco_18"/>
    <property type="match status" value="1"/>
</dbReference>
<dbReference type="GO" id="GO:0016798">
    <property type="term" value="F:hydrolase activity, acting on glycosyl bonds"/>
    <property type="evidence" value="ECO:0007669"/>
    <property type="project" value="UniProtKB-KW"/>
</dbReference>
<evidence type="ECO:0000256" key="4">
    <source>
        <dbReference type="ARBA" id="ARBA00022475"/>
    </source>
</evidence>
<evidence type="ECO:0000256" key="11">
    <source>
        <dbReference type="ARBA" id="ARBA00023136"/>
    </source>
</evidence>
<dbReference type="FunFam" id="3.20.20.80:FF:000091">
    <property type="entry name" value="Class V chitinase CHIT5"/>
    <property type="match status" value="1"/>
</dbReference>
<keyword evidence="18" id="KW-1185">Reference proteome</keyword>
<dbReference type="SUPFAM" id="SSF54556">
    <property type="entry name" value="Chitinase insertion domain"/>
    <property type="match status" value="1"/>
</dbReference>
<name>A0A9Q0JKI8_9ROSI</name>
<keyword evidence="5" id="KW-0433">Leucine-rich repeat</keyword>
<dbReference type="Gene3D" id="3.20.20.80">
    <property type="entry name" value="Glycosidases"/>
    <property type="match status" value="1"/>
</dbReference>
<proteinExistence type="inferred from homology"/>
<evidence type="ECO:0000256" key="10">
    <source>
        <dbReference type="ARBA" id="ARBA00022989"/>
    </source>
</evidence>
<dbReference type="OrthoDB" id="827707at2759"/>
<feature type="transmembrane region" description="Helical" evidence="14">
    <location>
        <begin position="1070"/>
        <end position="1092"/>
    </location>
</feature>
<gene>
    <name evidence="17" type="ORF">Tsubulata_045507</name>
</gene>
<dbReference type="AlphaFoldDB" id="A0A9Q0JKI8"/>
<dbReference type="CDD" id="cd02879">
    <property type="entry name" value="GH18_plant_chitinase_class_V"/>
    <property type="match status" value="1"/>
</dbReference>
<dbReference type="InterPro" id="IPR032675">
    <property type="entry name" value="LRR_dom_sf"/>
</dbReference>
<keyword evidence="9" id="KW-0378">Hydrolase</keyword>
<dbReference type="SMART" id="SM00369">
    <property type="entry name" value="LRR_TYP"/>
    <property type="match status" value="5"/>
</dbReference>
<comment type="subcellular location">
    <subcellularLocation>
        <location evidence="1">Cell membrane</location>
    </subcellularLocation>
</comment>
<comment type="similarity">
    <text evidence="3">Belongs to the RLP family.</text>
</comment>
<dbReference type="SUPFAM" id="SSF52058">
    <property type="entry name" value="L domain-like"/>
    <property type="match status" value="1"/>
</dbReference>
<evidence type="ECO:0000256" key="6">
    <source>
        <dbReference type="ARBA" id="ARBA00022692"/>
    </source>
</evidence>
<comment type="similarity">
    <text evidence="2">Belongs to the glycosyl hydrolase 18 family. Chitinase class V subfamily.</text>
</comment>
<keyword evidence="12" id="KW-0325">Glycoprotein</keyword>
<dbReference type="Gene3D" id="3.10.50.10">
    <property type="match status" value="1"/>
</dbReference>
<dbReference type="PANTHER" id="PTHR48062">
    <property type="entry name" value="RECEPTOR-LIKE PROTEIN 14"/>
    <property type="match status" value="1"/>
</dbReference>
<dbReference type="SUPFAM" id="SSF52047">
    <property type="entry name" value="RNI-like"/>
    <property type="match status" value="1"/>
</dbReference>
<evidence type="ECO:0000256" key="13">
    <source>
        <dbReference type="ARBA" id="ARBA00023295"/>
    </source>
</evidence>
<dbReference type="Pfam" id="PF13855">
    <property type="entry name" value="LRR_8"/>
    <property type="match status" value="2"/>
</dbReference>
<keyword evidence="13" id="KW-0326">Glycosidase</keyword>
<evidence type="ECO:0000256" key="8">
    <source>
        <dbReference type="ARBA" id="ARBA00022737"/>
    </source>
</evidence>
<sequence>MAILKTLFLLFLLSPFHVSTAQTVVKGGYWFPGSGFPVSGINSALFTHLYCAFADLDPQTYQVTISSANKPQFSTFTQTVQRKNPSVKTLLSIGGGGANVNTFASMASQSSSRKSFIDSSIKLARSNNFHGLDLDWEYPSDSTQMTNFGSLLTEWKAAVAAEAKALGRQPLLLSAAVLYLSYYYSTSVPYPIQAISTSLDWINVMTYDFYGPGWSASTTGPPAALYNPGKRESGDNGINSWTQAGLSPKKIALGFPFYGWSWRLTNANNHGLFAPANGAGLAGDGSIGYNGIKQYIAQNSATKEFNATVVTDYCYSGTTWIGYDDTQSISTKVSYAKRKGLLGYFAWHVGADENWALSTTGFCERAWRRGVMGMIHHLRLWYLMVALVVVVVEGCLEEERIALLQLKPFFFPSIEIEKAWGKDSNWCDWTPFVECNSTTERVTHLDLTNYRFDPSSRRSWYLNCSLFIPFQEIKSLNLAYNNILGCLENEGFERLSNLGNLEVLDLSFNSFGNSILASLASLSSLKSLYLSYNKLEGSINIGGEFLCFYNNGTALQNLTTITLEELDMEGSFLNEETFRAIGALTSLKRLLLRMVDGTLPTTGLPAFENLEVLDLSYSALNNSFLILKTIGNMSSLKELSLASCGLTGTIPSTFGGLANLRSIGLSNNNLQIPISLRPFFNLTKLKFLDVGDNEIYGGTEDHNLTPKFNLEYLDLSGHASNETFIPNFLIIGGIPDSLSNCSSLTQLDVSNNRLSGKIPEWMGNMDNLEFLSLSKIELTGTLPTNFNPPSLQNVYLSKNNLQGSLEKAFPNCPALVTLDLSHNNFSGGIPDWIDLLSGLSFLVLSYNKLGGGIPVQLCKLEQLSILDLSGNSFSGPILPCLRPSSNWYRINNQNSNSSVALAPTSIVPKEQSIEVTAKNASYAYPSSILDYMSGIDLSCNNFTGEIPHELGLLSNIKLLNLSHNGLTGEIPPTFSKLREIETLDLSFNNLNGTIPPQLIGLYSLSAFSVAHNNLSGKTPQRVGQFGTFEEGSYRDNPFLCGLPLPKSCSPTPPPNATKDEGEDGLIDKGAFYVTFGVSYVVALSATGAVLYINPRWRRAVFYFVEYRITNWYYFVIDNGLSFSKLRRS</sequence>
<organism evidence="17 18">
    <name type="scientific">Turnera subulata</name>
    <dbReference type="NCBI Taxonomy" id="218843"/>
    <lineage>
        <taxon>Eukaryota</taxon>
        <taxon>Viridiplantae</taxon>
        <taxon>Streptophyta</taxon>
        <taxon>Embryophyta</taxon>
        <taxon>Tracheophyta</taxon>
        <taxon>Spermatophyta</taxon>
        <taxon>Magnoliopsida</taxon>
        <taxon>eudicotyledons</taxon>
        <taxon>Gunneridae</taxon>
        <taxon>Pentapetalae</taxon>
        <taxon>rosids</taxon>
        <taxon>fabids</taxon>
        <taxon>Malpighiales</taxon>
        <taxon>Passifloraceae</taxon>
        <taxon>Turnera</taxon>
    </lineage>
</organism>
<dbReference type="FunFam" id="3.10.50.10:FF:000003">
    <property type="entry name" value="Class V chitinase CHIT5b"/>
    <property type="match status" value="1"/>
</dbReference>
<reference evidence="17" key="1">
    <citation type="submission" date="2022-02" db="EMBL/GenBank/DDBJ databases">
        <authorList>
            <person name="Henning P.M."/>
            <person name="McCubbin A.G."/>
            <person name="Shore J.S."/>
        </authorList>
    </citation>
    <scope>NUCLEOTIDE SEQUENCE</scope>
    <source>
        <strain evidence="17">F60SS</strain>
        <tissue evidence="17">Leaves</tissue>
    </source>
</reference>
<keyword evidence="7 15" id="KW-0732">Signal</keyword>
<dbReference type="PANTHER" id="PTHR48062:SF21">
    <property type="entry name" value="RECEPTOR-LIKE PROTEIN 12"/>
    <property type="match status" value="1"/>
</dbReference>
<evidence type="ECO:0000256" key="2">
    <source>
        <dbReference type="ARBA" id="ARBA00008682"/>
    </source>
</evidence>